<dbReference type="SUPFAM" id="SSF52540">
    <property type="entry name" value="P-loop containing nucleoside triphosphate hydrolases"/>
    <property type="match status" value="1"/>
</dbReference>
<dbReference type="SMART" id="SM00421">
    <property type="entry name" value="HTH_LUXR"/>
    <property type="match status" value="1"/>
</dbReference>
<dbReference type="SUPFAM" id="SSF46894">
    <property type="entry name" value="C-terminal effector domain of the bipartite response regulators"/>
    <property type="match status" value="1"/>
</dbReference>
<dbReference type="AlphaFoldDB" id="A0A543PWY3"/>
<name>A0A543PWY3_9MICO</name>
<evidence type="ECO:0000256" key="2">
    <source>
        <dbReference type="ARBA" id="ARBA00022840"/>
    </source>
</evidence>
<evidence type="ECO:0000313" key="5">
    <source>
        <dbReference type="Proteomes" id="UP000320085"/>
    </source>
</evidence>
<feature type="domain" description="HTH luxR-type" evidence="3">
    <location>
        <begin position="889"/>
        <end position="954"/>
    </location>
</feature>
<accession>A0A543PWY3</accession>
<dbReference type="PRINTS" id="PR00038">
    <property type="entry name" value="HTHLUXR"/>
</dbReference>
<evidence type="ECO:0000256" key="1">
    <source>
        <dbReference type="ARBA" id="ARBA00022741"/>
    </source>
</evidence>
<dbReference type="GO" id="GO:0006355">
    <property type="term" value="P:regulation of DNA-templated transcription"/>
    <property type="evidence" value="ECO:0007669"/>
    <property type="project" value="InterPro"/>
</dbReference>
<dbReference type="PANTHER" id="PTHR16305:SF35">
    <property type="entry name" value="TRANSCRIPTIONAL ACTIVATOR DOMAIN"/>
    <property type="match status" value="1"/>
</dbReference>
<dbReference type="GO" id="GO:0005737">
    <property type="term" value="C:cytoplasm"/>
    <property type="evidence" value="ECO:0007669"/>
    <property type="project" value="TreeGrafter"/>
</dbReference>
<evidence type="ECO:0000313" key="4">
    <source>
        <dbReference type="EMBL" id="TQN48593.1"/>
    </source>
</evidence>
<dbReference type="GO" id="GO:0005524">
    <property type="term" value="F:ATP binding"/>
    <property type="evidence" value="ECO:0007669"/>
    <property type="project" value="UniProtKB-KW"/>
</dbReference>
<dbReference type="Gene3D" id="3.40.50.300">
    <property type="entry name" value="P-loop containing nucleotide triphosphate hydrolases"/>
    <property type="match status" value="1"/>
</dbReference>
<evidence type="ECO:0000259" key="3">
    <source>
        <dbReference type="PROSITE" id="PS50043"/>
    </source>
</evidence>
<dbReference type="InterPro" id="IPR036388">
    <property type="entry name" value="WH-like_DNA-bd_sf"/>
</dbReference>
<dbReference type="GO" id="GO:0003677">
    <property type="term" value="F:DNA binding"/>
    <property type="evidence" value="ECO:0007669"/>
    <property type="project" value="InterPro"/>
</dbReference>
<dbReference type="RefSeq" id="WP_141821504.1">
    <property type="nucleotide sequence ID" value="NZ_BAAAQC010000006.1"/>
</dbReference>
<dbReference type="GO" id="GO:0004016">
    <property type="term" value="F:adenylate cyclase activity"/>
    <property type="evidence" value="ECO:0007669"/>
    <property type="project" value="TreeGrafter"/>
</dbReference>
<dbReference type="InterPro" id="IPR027417">
    <property type="entry name" value="P-loop_NTPase"/>
</dbReference>
<dbReference type="InterPro" id="IPR041664">
    <property type="entry name" value="AAA_16"/>
</dbReference>
<dbReference type="Pfam" id="PF00196">
    <property type="entry name" value="GerE"/>
    <property type="match status" value="1"/>
</dbReference>
<reference evidence="4 5" key="1">
    <citation type="submission" date="2019-06" db="EMBL/GenBank/DDBJ databases">
        <title>Sequencing the genomes of 1000 actinobacteria strains.</title>
        <authorList>
            <person name="Klenk H.-P."/>
        </authorList>
    </citation>
    <scope>NUCLEOTIDE SEQUENCE [LARGE SCALE GENOMIC DNA]</scope>
    <source>
        <strain evidence="4 5">DSM 21776</strain>
    </source>
</reference>
<dbReference type="InterPro" id="IPR000792">
    <property type="entry name" value="Tscrpt_reg_LuxR_C"/>
</dbReference>
<keyword evidence="2" id="KW-0067">ATP-binding</keyword>
<dbReference type="PANTHER" id="PTHR16305">
    <property type="entry name" value="TESTICULAR SOLUBLE ADENYLYL CYCLASE"/>
    <property type="match status" value="1"/>
</dbReference>
<gene>
    <name evidence="4" type="ORF">FHX52_1732</name>
</gene>
<sequence>MSGGAPLIGRESELALADRLLRSAATSPAAGDPPQASTLLVVGDAGVGKTTLARAILDHARHHGLTGGIGHCLDLATGAPFAPVTEALRQVVESRGYPEGSVPAAARWLLPDGIDNDASAAGNLLERLLGATAVLALEQPVALVIEDLHWSDRSTMDYVVALTHTSRAPVLLVVTSRSDDLTTSNPGRSGISALSLSPGTTRLSLPPLTAAGVAELGYRRLGRPLSASELDAIMTRSGGNPLYAEEIMTAPGDRVPSSLQDLLLRHVVGLSASAAALVRLASVDGPVIDLDLLRDASGLDTATFEALTREALAANVFTRHGDQFAFRHVLLRDAVEDGLLPSERQALHGAYVGVLRERAEVGPAAARWRANAALAEHAAAAEDPATALVSHVKAGLAAKQHGVPEAADHLESALAIWPRVPNAAELAGITDAEAAAVAAESLVRSGEVERIQRLLRQALDRLEYVTDPLAASRVLTIVVYDWNDRDRAMDTSAAADRAIALASGHPSRELADAWGAKAVMHLRHLEYMEALDAGTNAIAIARQARSELAEYEAQISTVQALHQLGRLPAARAAMRAAVALAEHAAAPGAALTAQALLAGELISAGLLDEGCALARQAEDAAHREGLVLPANLNVEQELKALIWQGRLAEARPRLEVLTSSAYPERRRRWRAVELLMAEGDLDRALAMEELTIEENFAPHLFAPADALRRVELFEQLGNVARELDAAEQLLNRAGSQSPVHAAVMARCGLQSLRAATKAGLEAPVALAEASDRALTAAHHGLTDDWAGSEYAVHLAMADGYAARIEGRSAVEEWSRAVELATPFGVLFALRPQLEYSLEQLRQGERDAGKEHLVAVWRLAETIGARWFAQRATAEARRHRVPLPVTAEQGSGPIDRLTAREHDVLDLLARGATNRAIARTLFISERTSALHVSNILAKLGVANRGEAAAMARRTNNT</sequence>
<dbReference type="PROSITE" id="PS50043">
    <property type="entry name" value="HTH_LUXR_2"/>
    <property type="match status" value="1"/>
</dbReference>
<organism evidence="4 5">
    <name type="scientific">Humibacillus xanthopallidus</name>
    <dbReference type="NCBI Taxonomy" id="412689"/>
    <lineage>
        <taxon>Bacteria</taxon>
        <taxon>Bacillati</taxon>
        <taxon>Actinomycetota</taxon>
        <taxon>Actinomycetes</taxon>
        <taxon>Micrococcales</taxon>
        <taxon>Intrasporangiaceae</taxon>
        <taxon>Humibacillus</taxon>
    </lineage>
</organism>
<proteinExistence type="predicted"/>
<protein>
    <submittedName>
        <fullName evidence="4">Regulatory LuxR family protein</fullName>
    </submittedName>
</protein>
<dbReference type="Pfam" id="PF13191">
    <property type="entry name" value="AAA_16"/>
    <property type="match status" value="1"/>
</dbReference>
<dbReference type="OrthoDB" id="5476461at2"/>
<comment type="caution">
    <text evidence="4">The sequence shown here is derived from an EMBL/GenBank/DDBJ whole genome shotgun (WGS) entry which is preliminary data.</text>
</comment>
<dbReference type="Gene3D" id="1.10.10.10">
    <property type="entry name" value="Winged helix-like DNA-binding domain superfamily/Winged helix DNA-binding domain"/>
    <property type="match status" value="1"/>
</dbReference>
<dbReference type="Proteomes" id="UP000320085">
    <property type="component" value="Unassembled WGS sequence"/>
</dbReference>
<dbReference type="CDD" id="cd06170">
    <property type="entry name" value="LuxR_C_like"/>
    <property type="match status" value="1"/>
</dbReference>
<keyword evidence="1" id="KW-0547">Nucleotide-binding</keyword>
<dbReference type="EMBL" id="VFQF01000001">
    <property type="protein sequence ID" value="TQN48593.1"/>
    <property type="molecule type" value="Genomic_DNA"/>
</dbReference>
<dbReference type="InterPro" id="IPR016032">
    <property type="entry name" value="Sig_transdc_resp-reg_C-effctor"/>
</dbReference>